<accession>A0A0A8YF99</accession>
<keyword evidence="1" id="KW-0472">Membrane</keyword>
<protein>
    <submittedName>
        <fullName evidence="2">Uncharacterized protein</fullName>
    </submittedName>
</protein>
<reference evidence="2" key="2">
    <citation type="journal article" date="2015" name="Data Brief">
        <title>Shoot transcriptome of the giant reed, Arundo donax.</title>
        <authorList>
            <person name="Barrero R.A."/>
            <person name="Guerrero F.D."/>
            <person name="Moolhuijzen P."/>
            <person name="Goolsby J.A."/>
            <person name="Tidwell J."/>
            <person name="Bellgard S.E."/>
            <person name="Bellgard M.I."/>
        </authorList>
    </citation>
    <scope>NUCLEOTIDE SEQUENCE</scope>
    <source>
        <tissue evidence="2">Shoot tissue taken approximately 20 cm above the soil surface</tissue>
    </source>
</reference>
<keyword evidence="1" id="KW-0812">Transmembrane</keyword>
<evidence type="ECO:0000313" key="2">
    <source>
        <dbReference type="EMBL" id="JAD24849.1"/>
    </source>
</evidence>
<proteinExistence type="predicted"/>
<evidence type="ECO:0000256" key="1">
    <source>
        <dbReference type="SAM" id="Phobius"/>
    </source>
</evidence>
<dbReference type="EMBL" id="GBRH01273046">
    <property type="protein sequence ID" value="JAD24849.1"/>
    <property type="molecule type" value="Transcribed_RNA"/>
</dbReference>
<reference evidence="2" key="1">
    <citation type="submission" date="2014-09" db="EMBL/GenBank/DDBJ databases">
        <authorList>
            <person name="Magalhaes I.L.F."/>
            <person name="Oliveira U."/>
            <person name="Santos F.R."/>
            <person name="Vidigal T.H.D.A."/>
            <person name="Brescovit A.D."/>
            <person name="Santos A.J."/>
        </authorList>
    </citation>
    <scope>NUCLEOTIDE SEQUENCE</scope>
    <source>
        <tissue evidence="2">Shoot tissue taken approximately 20 cm above the soil surface</tissue>
    </source>
</reference>
<feature type="transmembrane region" description="Helical" evidence="1">
    <location>
        <begin position="6"/>
        <end position="28"/>
    </location>
</feature>
<sequence length="29" mass="3198">MSRQVFYYGSLQSSLMLIGLAFSGSTCIH</sequence>
<organism evidence="2">
    <name type="scientific">Arundo donax</name>
    <name type="common">Giant reed</name>
    <name type="synonym">Donax arundinaceus</name>
    <dbReference type="NCBI Taxonomy" id="35708"/>
    <lineage>
        <taxon>Eukaryota</taxon>
        <taxon>Viridiplantae</taxon>
        <taxon>Streptophyta</taxon>
        <taxon>Embryophyta</taxon>
        <taxon>Tracheophyta</taxon>
        <taxon>Spermatophyta</taxon>
        <taxon>Magnoliopsida</taxon>
        <taxon>Liliopsida</taxon>
        <taxon>Poales</taxon>
        <taxon>Poaceae</taxon>
        <taxon>PACMAD clade</taxon>
        <taxon>Arundinoideae</taxon>
        <taxon>Arundineae</taxon>
        <taxon>Arundo</taxon>
    </lineage>
</organism>
<keyword evidence="1" id="KW-1133">Transmembrane helix</keyword>
<dbReference type="AlphaFoldDB" id="A0A0A8YF99"/>
<name>A0A0A8YF99_ARUDO</name>